<dbReference type="AlphaFoldDB" id="A0A067BPC9"/>
<dbReference type="GO" id="GO:0005829">
    <property type="term" value="C:cytosol"/>
    <property type="evidence" value="ECO:0007669"/>
    <property type="project" value="TreeGrafter"/>
</dbReference>
<sequence length="181" mass="19219">MALPDAIARDVASAIGHLTLLSELVVRQAELSDAGLSALASALSRDESCGRYLTHLVLGSNALTSLSPVVSALPKLPVLRYLDVQDNKIGAVHMASLEAALCVHPTLHVLDISRNGLGTDGAVTLLMGAATKPRLHVNAADNGIDVDAIYAAHCELKKHRDRLMIEATALWNLPNPFEYSV</sequence>
<evidence type="ECO:0000256" key="3">
    <source>
        <dbReference type="ARBA" id="ARBA00022737"/>
    </source>
</evidence>
<dbReference type="InterPro" id="IPR032675">
    <property type="entry name" value="LRR_dom_sf"/>
</dbReference>
<dbReference type="Proteomes" id="UP000030745">
    <property type="component" value="Unassembled WGS sequence"/>
</dbReference>
<dbReference type="InterPro" id="IPR027038">
    <property type="entry name" value="RanGap"/>
</dbReference>
<dbReference type="PANTHER" id="PTHR24113:SF12">
    <property type="entry name" value="RAN GTPASE-ACTIVATING PROTEIN 1"/>
    <property type="match status" value="1"/>
</dbReference>
<dbReference type="GO" id="GO:0005096">
    <property type="term" value="F:GTPase activator activity"/>
    <property type="evidence" value="ECO:0007669"/>
    <property type="project" value="UniProtKB-KW"/>
</dbReference>
<gene>
    <name evidence="4" type="ORF">SPRG_17928</name>
</gene>
<protein>
    <submittedName>
        <fullName evidence="4">Uncharacterized protein</fullName>
    </submittedName>
</protein>
<dbReference type="EMBL" id="KK584050">
    <property type="protein sequence ID" value="KDO16557.1"/>
    <property type="molecule type" value="Genomic_DNA"/>
</dbReference>
<dbReference type="Gene3D" id="3.80.10.10">
    <property type="entry name" value="Ribonuclease Inhibitor"/>
    <property type="match status" value="1"/>
</dbReference>
<keyword evidence="1" id="KW-0343">GTPase activation</keyword>
<reference evidence="4 5" key="1">
    <citation type="journal article" date="2013" name="PLoS Genet.">
        <title>Distinctive expansion of potential virulence genes in the genome of the oomycete fish pathogen Saprolegnia parasitica.</title>
        <authorList>
            <person name="Jiang R.H."/>
            <person name="de Bruijn I."/>
            <person name="Haas B.J."/>
            <person name="Belmonte R."/>
            <person name="Lobach L."/>
            <person name="Christie J."/>
            <person name="van den Ackerveken G."/>
            <person name="Bottin A."/>
            <person name="Bulone V."/>
            <person name="Diaz-Moreno S.M."/>
            <person name="Dumas B."/>
            <person name="Fan L."/>
            <person name="Gaulin E."/>
            <person name="Govers F."/>
            <person name="Grenville-Briggs L.J."/>
            <person name="Horner N.R."/>
            <person name="Levin J.Z."/>
            <person name="Mammella M."/>
            <person name="Meijer H.J."/>
            <person name="Morris P."/>
            <person name="Nusbaum C."/>
            <person name="Oome S."/>
            <person name="Phillips A.J."/>
            <person name="van Rooyen D."/>
            <person name="Rzeszutek E."/>
            <person name="Saraiva M."/>
            <person name="Secombes C.J."/>
            <person name="Seidl M.F."/>
            <person name="Snel B."/>
            <person name="Stassen J.H."/>
            <person name="Sykes S."/>
            <person name="Tripathy S."/>
            <person name="van den Berg H."/>
            <person name="Vega-Arreguin J.C."/>
            <person name="Wawra S."/>
            <person name="Young S.K."/>
            <person name="Zeng Q."/>
            <person name="Dieguez-Uribeondo J."/>
            <person name="Russ C."/>
            <person name="Tyler B.M."/>
            <person name="van West P."/>
        </authorList>
    </citation>
    <scope>NUCLEOTIDE SEQUENCE [LARGE SCALE GENOMIC DNA]</scope>
    <source>
        <strain evidence="4 5">CBS 223.65</strain>
    </source>
</reference>
<organism evidence="4 5">
    <name type="scientific">Saprolegnia parasitica (strain CBS 223.65)</name>
    <dbReference type="NCBI Taxonomy" id="695850"/>
    <lineage>
        <taxon>Eukaryota</taxon>
        <taxon>Sar</taxon>
        <taxon>Stramenopiles</taxon>
        <taxon>Oomycota</taxon>
        <taxon>Saprolegniomycetes</taxon>
        <taxon>Saprolegniales</taxon>
        <taxon>Saprolegniaceae</taxon>
        <taxon>Saprolegnia</taxon>
    </lineage>
</organism>
<keyword evidence="5" id="KW-1185">Reference proteome</keyword>
<evidence type="ECO:0000256" key="2">
    <source>
        <dbReference type="ARBA" id="ARBA00022614"/>
    </source>
</evidence>
<evidence type="ECO:0000313" key="5">
    <source>
        <dbReference type="Proteomes" id="UP000030745"/>
    </source>
</evidence>
<dbReference type="GO" id="GO:0006913">
    <property type="term" value="P:nucleocytoplasmic transport"/>
    <property type="evidence" value="ECO:0007669"/>
    <property type="project" value="TreeGrafter"/>
</dbReference>
<dbReference type="RefSeq" id="XP_012212734.1">
    <property type="nucleotide sequence ID" value="XM_012357344.1"/>
</dbReference>
<keyword evidence="2" id="KW-0433">Leucine-rich repeat</keyword>
<evidence type="ECO:0000313" key="4">
    <source>
        <dbReference type="EMBL" id="KDO16557.1"/>
    </source>
</evidence>
<accession>A0A067BPC9</accession>
<dbReference type="KEGG" id="spar:SPRG_17928"/>
<dbReference type="OrthoDB" id="120976at2759"/>
<dbReference type="SMART" id="SM00368">
    <property type="entry name" value="LRR_RI"/>
    <property type="match status" value="3"/>
</dbReference>
<keyword evidence="3" id="KW-0677">Repeat</keyword>
<evidence type="ECO:0000256" key="1">
    <source>
        <dbReference type="ARBA" id="ARBA00022468"/>
    </source>
</evidence>
<proteinExistence type="predicted"/>
<dbReference type="PANTHER" id="PTHR24113">
    <property type="entry name" value="RAN GTPASE-ACTIVATING PROTEIN 1"/>
    <property type="match status" value="1"/>
</dbReference>
<dbReference type="SUPFAM" id="SSF52047">
    <property type="entry name" value="RNI-like"/>
    <property type="match status" value="1"/>
</dbReference>
<dbReference type="GO" id="GO:0005634">
    <property type="term" value="C:nucleus"/>
    <property type="evidence" value="ECO:0007669"/>
    <property type="project" value="TreeGrafter"/>
</dbReference>
<dbReference type="GO" id="GO:0048471">
    <property type="term" value="C:perinuclear region of cytoplasm"/>
    <property type="evidence" value="ECO:0007669"/>
    <property type="project" value="TreeGrafter"/>
</dbReference>
<name>A0A067BPC9_SAPPC</name>
<dbReference type="STRING" id="695850.A0A067BPC9"/>
<dbReference type="GeneID" id="24139456"/>
<dbReference type="Pfam" id="PF13516">
    <property type="entry name" value="LRR_6"/>
    <property type="match status" value="3"/>
</dbReference>
<dbReference type="VEuPathDB" id="FungiDB:SPRG_17928"/>
<dbReference type="GO" id="GO:0031267">
    <property type="term" value="F:small GTPase binding"/>
    <property type="evidence" value="ECO:0007669"/>
    <property type="project" value="TreeGrafter"/>
</dbReference>
<dbReference type="InterPro" id="IPR001611">
    <property type="entry name" value="Leu-rich_rpt"/>
</dbReference>